<name>A0A1I5NDR4_9RHOB</name>
<feature type="region of interest" description="Disordered" evidence="1">
    <location>
        <begin position="1"/>
        <end position="22"/>
    </location>
</feature>
<dbReference type="OrthoDB" id="7375296at2"/>
<evidence type="ECO:0000256" key="2">
    <source>
        <dbReference type="SAM" id="Phobius"/>
    </source>
</evidence>
<sequence length="285" mass="31108">MARPDHTGVPRAPSSRMPRRRRTRAGGRVNLLFLSSAPLILSAFWQDPAGLALHLAAGGLLIAAAWLTREGLHAQEAYEARSVAKRPAIPRKLFGSALTGGALALAGFGDGTALDAIIFAILGAGLHVMAFGPDPLSDKRAEGIDRMQSDRVARVVDEAESHLSAMSQAIGQLHDRRLAERVARFQTTAREMCRSVEQDPRDLPSARRYLGVYLLGARDATTKFADLYARSGDAQARADYLSLLDDLEEGFAARTQRMLLDDRSDLDIEIEVLRDRLGREGVLEK</sequence>
<keyword evidence="2" id="KW-0812">Transmembrane</keyword>
<evidence type="ECO:0000313" key="3">
    <source>
        <dbReference type="EMBL" id="SFP19899.1"/>
    </source>
</evidence>
<feature type="transmembrane region" description="Helical" evidence="2">
    <location>
        <begin position="89"/>
        <end position="108"/>
    </location>
</feature>
<dbReference type="EMBL" id="FOXA01000003">
    <property type="protein sequence ID" value="SFP19899.1"/>
    <property type="molecule type" value="Genomic_DNA"/>
</dbReference>
<evidence type="ECO:0000313" key="4">
    <source>
        <dbReference type="Proteomes" id="UP000199356"/>
    </source>
</evidence>
<protein>
    <submittedName>
        <fullName evidence="3">5-bromo-4-chloroindolyl phosphate hydrolysis protein</fullName>
    </submittedName>
</protein>
<dbReference type="Pfam" id="PF10112">
    <property type="entry name" value="Halogen_Hydrol"/>
    <property type="match status" value="1"/>
</dbReference>
<feature type="transmembrane region" description="Helical" evidence="2">
    <location>
        <begin position="51"/>
        <end position="68"/>
    </location>
</feature>
<keyword evidence="4" id="KW-1185">Reference proteome</keyword>
<dbReference type="AlphaFoldDB" id="A0A1I5NDR4"/>
<accession>A0A1I5NDR4</accession>
<organism evidence="3 4">
    <name type="scientific">Tranquillimonas alkanivorans</name>
    <dbReference type="NCBI Taxonomy" id="441119"/>
    <lineage>
        <taxon>Bacteria</taxon>
        <taxon>Pseudomonadati</taxon>
        <taxon>Pseudomonadota</taxon>
        <taxon>Alphaproteobacteria</taxon>
        <taxon>Rhodobacterales</taxon>
        <taxon>Roseobacteraceae</taxon>
        <taxon>Tranquillimonas</taxon>
    </lineage>
</organism>
<reference evidence="3 4" key="1">
    <citation type="submission" date="2016-10" db="EMBL/GenBank/DDBJ databases">
        <authorList>
            <person name="de Groot N.N."/>
        </authorList>
    </citation>
    <scope>NUCLEOTIDE SEQUENCE [LARGE SCALE GENOMIC DNA]</scope>
    <source>
        <strain evidence="3 4">DSM 19547</strain>
    </source>
</reference>
<feature type="transmembrane region" description="Helical" evidence="2">
    <location>
        <begin position="25"/>
        <end position="45"/>
    </location>
</feature>
<keyword evidence="2" id="KW-0472">Membrane</keyword>
<keyword evidence="2" id="KW-1133">Transmembrane helix</keyword>
<evidence type="ECO:0000256" key="1">
    <source>
        <dbReference type="SAM" id="MobiDB-lite"/>
    </source>
</evidence>
<dbReference type="STRING" id="441119.SAMN04488047_103233"/>
<dbReference type="InterPro" id="IPR018770">
    <property type="entry name" value="ChloroindolylP_hydrolase"/>
</dbReference>
<proteinExistence type="predicted"/>
<dbReference type="Proteomes" id="UP000199356">
    <property type="component" value="Unassembled WGS sequence"/>
</dbReference>
<gene>
    <name evidence="3" type="ORF">SAMN04488047_103233</name>
</gene>
<dbReference type="RefSeq" id="WP_093419332.1">
    <property type="nucleotide sequence ID" value="NZ_FOXA01000003.1"/>
</dbReference>